<keyword evidence="1" id="KW-0677">Repeat</keyword>
<sequence>MPVLTSVDSLASPSTSQTSTCQGDLECGKRLLVDHEDVVLTMIDAPFDGSKPEDPVTFRFDDDLDGRLNNLPVHNPGTARIFDVTVHSDFVITGIRNAKGPEKTRPARHALMRYLQSTYTQPLEERKIFRWLNDPLLVNDVGSISSQWSQIVGSDDRSQDQLHRLVNRMSLQQHPLDFDVQPRDSYMTCAGYSNDRLIVIIVHDVWHRQPFNTTKSRENGIMFRNPRNIAAMLDQTSCTSLSDGSLHTFAKLLVLDFFLASIYLQPVDYYEALIYPEMPKKGLLQISMTGNPHLQVPLGLFEPRLSTSSREAFKEIEDAEGILRNVANLKDSIQFVLKYLELDDLTERKRAISNDLQRRIREIRELCDERGNNASRALEALNRQLDYLSKRHAIQEAKSIKTLTILASVYLPLSLSASLLSMQSPFKVITAIKGKDEVDITGTNLLFDFVGLFVTLGSITIWRSSPADILADGMSLFLYTMGQSNYNVMKALLQAGCDPCVKALNGSSPAATARARVLASDCLARDPWDCERKIDELLRAGADINEADKGGCTPIMLSSSIPWDNSLFQLFYNRGARIDMFDKEKRSILHYAAVYGDLDHIEYLRKLELSEPDPESQDCYEHTPLSLLQWRSRTEDRKLWAHMKRPNSVEVDSFSSLIEEIKCRRSHCHNTTI</sequence>
<keyword evidence="6" id="KW-1185">Reference proteome</keyword>
<dbReference type="PANTHER" id="PTHR24198">
    <property type="entry name" value="ANKYRIN REPEAT AND PROTEIN KINASE DOMAIN-CONTAINING PROTEIN"/>
    <property type="match status" value="1"/>
</dbReference>
<proteinExistence type="predicted"/>
<keyword evidence="2" id="KW-0040">ANK repeat</keyword>
<gene>
    <name evidence="5" type="ORF">KAF25_009196</name>
</gene>
<evidence type="ECO:0000256" key="1">
    <source>
        <dbReference type="ARBA" id="ARBA00022737"/>
    </source>
</evidence>
<evidence type="ECO:0000256" key="2">
    <source>
        <dbReference type="ARBA" id="ARBA00023043"/>
    </source>
</evidence>
<dbReference type="PANTHER" id="PTHR24198:SF165">
    <property type="entry name" value="ANKYRIN REPEAT-CONTAINING PROTEIN-RELATED"/>
    <property type="match status" value="1"/>
</dbReference>
<evidence type="ECO:0000256" key="3">
    <source>
        <dbReference type="SAM" id="Coils"/>
    </source>
</evidence>
<dbReference type="Gene3D" id="1.25.40.20">
    <property type="entry name" value="Ankyrin repeat-containing domain"/>
    <property type="match status" value="1"/>
</dbReference>
<evidence type="ECO:0008006" key="7">
    <source>
        <dbReference type="Google" id="ProtNLM"/>
    </source>
</evidence>
<dbReference type="InterPro" id="IPR036770">
    <property type="entry name" value="Ankyrin_rpt-contain_sf"/>
</dbReference>
<dbReference type="AlphaFoldDB" id="A0A9P7GRT1"/>
<name>A0A9P7GRT1_9HYPO</name>
<reference evidence="5" key="1">
    <citation type="submission" date="2021-04" db="EMBL/GenBank/DDBJ databases">
        <title>Draft genome of Fusarium avenaceum strain F156N33, isolated from an atmospheric sample in Virginia.</title>
        <authorList>
            <person name="Yang S."/>
            <person name="Vinatzer B.A."/>
            <person name="Coleman J."/>
        </authorList>
    </citation>
    <scope>NUCLEOTIDE SEQUENCE</scope>
    <source>
        <strain evidence="5">F156N33</strain>
    </source>
</reference>
<evidence type="ECO:0000313" key="6">
    <source>
        <dbReference type="Proteomes" id="UP000782241"/>
    </source>
</evidence>
<dbReference type="Pfam" id="PF12796">
    <property type="entry name" value="Ank_2"/>
    <property type="match status" value="1"/>
</dbReference>
<organism evidence="5 6">
    <name type="scientific">Fusarium avenaceum</name>
    <dbReference type="NCBI Taxonomy" id="40199"/>
    <lineage>
        <taxon>Eukaryota</taxon>
        <taxon>Fungi</taxon>
        <taxon>Dikarya</taxon>
        <taxon>Ascomycota</taxon>
        <taxon>Pezizomycotina</taxon>
        <taxon>Sordariomycetes</taxon>
        <taxon>Hypocreomycetidae</taxon>
        <taxon>Hypocreales</taxon>
        <taxon>Nectriaceae</taxon>
        <taxon>Fusarium</taxon>
        <taxon>Fusarium tricinctum species complex</taxon>
    </lineage>
</organism>
<dbReference type="EMBL" id="JAGPUO010000027">
    <property type="protein sequence ID" value="KAG5655697.1"/>
    <property type="molecule type" value="Genomic_DNA"/>
</dbReference>
<dbReference type="InterPro" id="IPR002110">
    <property type="entry name" value="Ankyrin_rpt"/>
</dbReference>
<evidence type="ECO:0000313" key="5">
    <source>
        <dbReference type="EMBL" id="KAG5655697.1"/>
    </source>
</evidence>
<dbReference type="Proteomes" id="UP000782241">
    <property type="component" value="Unassembled WGS sequence"/>
</dbReference>
<feature type="region of interest" description="Disordered" evidence="4">
    <location>
        <begin position="1"/>
        <end position="21"/>
    </location>
</feature>
<protein>
    <recommendedName>
        <fullName evidence="7">Ankyrin repeat protein</fullName>
    </recommendedName>
</protein>
<evidence type="ECO:0000256" key="4">
    <source>
        <dbReference type="SAM" id="MobiDB-lite"/>
    </source>
</evidence>
<keyword evidence="3" id="KW-0175">Coiled coil</keyword>
<dbReference type="SUPFAM" id="SSF48403">
    <property type="entry name" value="Ankyrin repeat"/>
    <property type="match status" value="1"/>
</dbReference>
<feature type="coiled-coil region" evidence="3">
    <location>
        <begin position="342"/>
        <end position="398"/>
    </location>
</feature>
<accession>A0A9P7GRT1</accession>
<comment type="caution">
    <text evidence="5">The sequence shown here is derived from an EMBL/GenBank/DDBJ whole genome shotgun (WGS) entry which is preliminary data.</text>
</comment>
<dbReference type="SMART" id="SM00248">
    <property type="entry name" value="ANK"/>
    <property type="match status" value="3"/>
</dbReference>